<dbReference type="EMBL" id="CM056801">
    <property type="protein sequence ID" value="KAJ8708850.1"/>
    <property type="molecule type" value="Genomic_DNA"/>
</dbReference>
<comment type="caution">
    <text evidence="1">The sequence shown here is derived from an EMBL/GenBank/DDBJ whole genome shotgun (WGS) entry which is preliminary data.</text>
</comment>
<sequence>MSNVVTRSQAKLLLKLQEEKEKLEQELVDIKVAKAVINILEGTKDEELEFFHHFKVLNNIDRDLHRMKMSDKDFEVEIKELSKERMELWTYLLDSQLNCLEKRRECQKLTKKKKDRRLLLEILMRKL</sequence>
<evidence type="ECO:0000313" key="1">
    <source>
        <dbReference type="EMBL" id="KAJ8708850.1"/>
    </source>
</evidence>
<reference evidence="1" key="1">
    <citation type="submission" date="2023-03" db="EMBL/GenBank/DDBJ databases">
        <title>Chromosome-level genomes of two armyworms, Mythimna separata and Mythimna loreyi, provide insights into the biosynthesis and reception of sex pheromones.</title>
        <authorList>
            <person name="Zhao H."/>
        </authorList>
    </citation>
    <scope>NUCLEOTIDE SEQUENCE</scope>
    <source>
        <strain evidence="1">BeijingLab</strain>
    </source>
</reference>
<accession>A0ACC2Q6A7</accession>
<organism evidence="1 2">
    <name type="scientific">Mythimna loreyi</name>
    <dbReference type="NCBI Taxonomy" id="667449"/>
    <lineage>
        <taxon>Eukaryota</taxon>
        <taxon>Metazoa</taxon>
        <taxon>Ecdysozoa</taxon>
        <taxon>Arthropoda</taxon>
        <taxon>Hexapoda</taxon>
        <taxon>Insecta</taxon>
        <taxon>Pterygota</taxon>
        <taxon>Neoptera</taxon>
        <taxon>Endopterygota</taxon>
        <taxon>Lepidoptera</taxon>
        <taxon>Glossata</taxon>
        <taxon>Ditrysia</taxon>
        <taxon>Noctuoidea</taxon>
        <taxon>Noctuidae</taxon>
        <taxon>Noctuinae</taxon>
        <taxon>Hadenini</taxon>
        <taxon>Mythimna</taxon>
    </lineage>
</organism>
<proteinExistence type="predicted"/>
<dbReference type="Proteomes" id="UP001231649">
    <property type="component" value="Chromosome 25"/>
</dbReference>
<gene>
    <name evidence="1" type="ORF">PYW08_010232</name>
</gene>
<evidence type="ECO:0000313" key="2">
    <source>
        <dbReference type="Proteomes" id="UP001231649"/>
    </source>
</evidence>
<keyword evidence="2" id="KW-1185">Reference proteome</keyword>
<name>A0ACC2Q6A7_9NEOP</name>
<protein>
    <submittedName>
        <fullName evidence="1">Uncharacterized protein</fullName>
    </submittedName>
</protein>